<evidence type="ECO:0000256" key="3">
    <source>
        <dbReference type="ARBA" id="ARBA00022692"/>
    </source>
</evidence>
<evidence type="ECO:0000259" key="9">
    <source>
        <dbReference type="Pfam" id="PF12704"/>
    </source>
</evidence>
<dbReference type="EMBL" id="JAATJE010000002">
    <property type="protein sequence ID" value="NJC35221.1"/>
    <property type="molecule type" value="Genomic_DNA"/>
</dbReference>
<comment type="caution">
    <text evidence="10">The sequence shown here is derived from an EMBL/GenBank/DDBJ whole genome shotgun (WGS) entry which is preliminary data.</text>
</comment>
<feature type="transmembrane region" description="Helical" evidence="7">
    <location>
        <begin position="429"/>
        <end position="454"/>
    </location>
</feature>
<evidence type="ECO:0000256" key="4">
    <source>
        <dbReference type="ARBA" id="ARBA00022989"/>
    </source>
</evidence>
<feature type="domain" description="ABC3 transporter permease C-terminal" evidence="8">
    <location>
        <begin position="295"/>
        <end position="409"/>
    </location>
</feature>
<evidence type="ECO:0000256" key="1">
    <source>
        <dbReference type="ARBA" id="ARBA00004651"/>
    </source>
</evidence>
<feature type="transmembrane region" description="Helical" evidence="7">
    <location>
        <begin position="746"/>
        <end position="768"/>
    </location>
</feature>
<accession>A0ABX0XRD5</accession>
<keyword evidence="5 7" id="KW-0472">Membrane</keyword>
<protein>
    <submittedName>
        <fullName evidence="10">ABC transport system permease protein</fullName>
    </submittedName>
</protein>
<sequence>MLKNHLIVALRRLIAQPGASAVTIGGLMLGFAGCLMILGYVRAERSYDAWLPGHDRVFQVQTVIRPPGTDVVHHQGSSFPVFERMGADFPQVEAITSIQVGKTVAEHDGAPVFLDAVSVDPGFFRVFPLTFLHGSAETALSDPAAIVLGESVARQLFGTADVLGRSLTTGAGDGKVPRRIAGVLADLPPNTNLKLGVISLRDPNGVPPPMRGWGNFDQQHFVRLKAGADPATINAALPAWEWRVVPSRLEGGAMVGMASVFDFHLVPITAIHLGQAQEGAIVPGGDARALTTLTVVALLTLAMAIINFLNYGTARAIARARDVSLRRLFGASRRQIVAQFTVEALIAAAIAMLLALALVEIATPWLEALLETRLPRGYLGENGLLLPATGLLVAVGLLGGLAPALYAAKGRPAHALGANRGSAETPGSARARTALVVVQFAIAIGLIASTAVIYSQTRFIARVDPGYRRDGLIQIDNAWRFTQGSEYDAARPQMQAIPGVTGVARTSLTLNPGEQPMRLMQRDGATDHVTMGFYGVDDAFLQTMDVPLLAGRRFDVARQGDRFDGLSPAALGERGINVVINRAGARMFGLASPGAALGQVVRVAFPGWDGDGMQMVPATIVGVVENTRLRTAREPLEPLVYAYEPQQTSTVLVRYAGARPAEVMAGLERVWRRLEPEIPFEARFADDIAADFLAADRARAVLFAGFSALAVLIACLGLYGLAAFAAERRTKEIGIRKVLGATVADIVRLLAWQFTRPVVLANLVAWPATWWAMREWLNGFDIRVPLTITPFAVAGLLALAIAVATVAGHALRVARANPIHALRYE</sequence>
<evidence type="ECO:0000256" key="7">
    <source>
        <dbReference type="SAM" id="Phobius"/>
    </source>
</evidence>
<dbReference type="PANTHER" id="PTHR30572:SF4">
    <property type="entry name" value="ABC TRANSPORTER PERMEASE YTRF"/>
    <property type="match status" value="1"/>
</dbReference>
<dbReference type="InterPro" id="IPR003838">
    <property type="entry name" value="ABC3_permease_C"/>
</dbReference>
<feature type="transmembrane region" description="Helical" evidence="7">
    <location>
        <begin position="788"/>
        <end position="811"/>
    </location>
</feature>
<dbReference type="RefSeq" id="WP_167955936.1">
    <property type="nucleotide sequence ID" value="NZ_JAATJE010000002.1"/>
</dbReference>
<dbReference type="PROSITE" id="PS51257">
    <property type="entry name" value="PROKAR_LIPOPROTEIN"/>
    <property type="match status" value="1"/>
</dbReference>
<dbReference type="InterPro" id="IPR050250">
    <property type="entry name" value="Macrolide_Exporter_MacB"/>
</dbReference>
<organism evidence="10 11">
    <name type="scientific">Sphingomonas jejuensis</name>
    <dbReference type="NCBI Taxonomy" id="904715"/>
    <lineage>
        <taxon>Bacteria</taxon>
        <taxon>Pseudomonadati</taxon>
        <taxon>Pseudomonadota</taxon>
        <taxon>Alphaproteobacteria</taxon>
        <taxon>Sphingomonadales</taxon>
        <taxon>Sphingomonadaceae</taxon>
        <taxon>Sphingomonas</taxon>
    </lineage>
</organism>
<feature type="domain" description="MacB-like periplasmic core" evidence="9">
    <location>
        <begin position="20"/>
        <end position="237"/>
    </location>
</feature>
<evidence type="ECO:0000313" key="11">
    <source>
        <dbReference type="Proteomes" id="UP000734218"/>
    </source>
</evidence>
<feature type="transmembrane region" description="Helical" evidence="7">
    <location>
        <begin position="20"/>
        <end position="41"/>
    </location>
</feature>
<name>A0ABX0XRD5_9SPHN</name>
<comment type="similarity">
    <text evidence="6">Belongs to the ABC-4 integral membrane protein family.</text>
</comment>
<dbReference type="InterPro" id="IPR025857">
    <property type="entry name" value="MacB_PCD"/>
</dbReference>
<keyword evidence="4 7" id="KW-1133">Transmembrane helix</keyword>
<dbReference type="Pfam" id="PF02687">
    <property type="entry name" value="FtsX"/>
    <property type="match status" value="2"/>
</dbReference>
<evidence type="ECO:0000256" key="2">
    <source>
        <dbReference type="ARBA" id="ARBA00022475"/>
    </source>
</evidence>
<proteinExistence type="inferred from homology"/>
<feature type="transmembrane region" description="Helical" evidence="7">
    <location>
        <begin position="384"/>
        <end position="408"/>
    </location>
</feature>
<evidence type="ECO:0000313" key="10">
    <source>
        <dbReference type="EMBL" id="NJC35221.1"/>
    </source>
</evidence>
<gene>
    <name evidence="10" type="ORF">GGR88_002735</name>
</gene>
<feature type="transmembrane region" description="Helical" evidence="7">
    <location>
        <begin position="293"/>
        <end position="311"/>
    </location>
</feature>
<evidence type="ECO:0000256" key="6">
    <source>
        <dbReference type="ARBA" id="ARBA00038076"/>
    </source>
</evidence>
<keyword evidence="11" id="KW-1185">Reference proteome</keyword>
<evidence type="ECO:0000259" key="8">
    <source>
        <dbReference type="Pfam" id="PF02687"/>
    </source>
</evidence>
<dbReference type="Pfam" id="PF12704">
    <property type="entry name" value="MacB_PCD"/>
    <property type="match status" value="1"/>
</dbReference>
<feature type="transmembrane region" description="Helical" evidence="7">
    <location>
        <begin position="700"/>
        <end position="725"/>
    </location>
</feature>
<reference evidence="10 11" key="1">
    <citation type="submission" date="2020-03" db="EMBL/GenBank/DDBJ databases">
        <title>Genomic Encyclopedia of Type Strains, Phase IV (KMG-IV): sequencing the most valuable type-strain genomes for metagenomic binning, comparative biology and taxonomic classification.</title>
        <authorList>
            <person name="Goeker M."/>
        </authorList>
    </citation>
    <scope>NUCLEOTIDE SEQUENCE [LARGE SCALE GENOMIC DNA]</scope>
    <source>
        <strain evidence="10 11">DSM 27651</strain>
    </source>
</reference>
<feature type="domain" description="ABC3 transporter permease C-terminal" evidence="8">
    <location>
        <begin position="706"/>
        <end position="818"/>
    </location>
</feature>
<comment type="subcellular location">
    <subcellularLocation>
        <location evidence="1">Cell membrane</location>
        <topology evidence="1">Multi-pass membrane protein</topology>
    </subcellularLocation>
</comment>
<keyword evidence="3 7" id="KW-0812">Transmembrane</keyword>
<feature type="transmembrane region" description="Helical" evidence="7">
    <location>
        <begin position="336"/>
        <end position="359"/>
    </location>
</feature>
<dbReference type="Proteomes" id="UP000734218">
    <property type="component" value="Unassembled WGS sequence"/>
</dbReference>
<dbReference type="PANTHER" id="PTHR30572">
    <property type="entry name" value="MEMBRANE COMPONENT OF TRANSPORTER-RELATED"/>
    <property type="match status" value="1"/>
</dbReference>
<evidence type="ECO:0000256" key="5">
    <source>
        <dbReference type="ARBA" id="ARBA00023136"/>
    </source>
</evidence>
<keyword evidence="2" id="KW-1003">Cell membrane</keyword>